<dbReference type="Gene3D" id="3.10.20.90">
    <property type="entry name" value="Phosphatidylinositol 3-kinase Catalytic Subunit, Chain A, domain 1"/>
    <property type="match status" value="2"/>
</dbReference>
<dbReference type="SUPFAM" id="SSF51695">
    <property type="entry name" value="PLC-like phosphodiesterases"/>
    <property type="match status" value="1"/>
</dbReference>
<dbReference type="Gene3D" id="3.20.20.190">
    <property type="entry name" value="Phosphatidylinositol (PI) phosphodiesterase"/>
    <property type="match status" value="1"/>
</dbReference>
<dbReference type="PANTHER" id="PTHR10336">
    <property type="entry name" value="PHOSPHOINOSITIDE-SPECIFIC PHOSPHOLIPASE C FAMILY PROTEIN"/>
    <property type="match status" value="1"/>
</dbReference>
<dbReference type="SMART" id="SM00148">
    <property type="entry name" value="PLCXc"/>
    <property type="match status" value="1"/>
</dbReference>
<dbReference type="GO" id="GO:0051209">
    <property type="term" value="P:release of sequestered calcium ion into cytosol"/>
    <property type="evidence" value="ECO:0007669"/>
    <property type="project" value="TreeGrafter"/>
</dbReference>
<dbReference type="GO" id="GO:0007186">
    <property type="term" value="P:G protein-coupled receptor signaling pathway"/>
    <property type="evidence" value="ECO:0007669"/>
    <property type="project" value="TreeGrafter"/>
</dbReference>
<name>A0A1B6D771_9HEMI</name>
<evidence type="ECO:0000256" key="1">
    <source>
        <dbReference type="ARBA" id="ARBA00012368"/>
    </source>
</evidence>
<dbReference type="GO" id="GO:0016042">
    <property type="term" value="P:lipid catabolic process"/>
    <property type="evidence" value="ECO:0007669"/>
    <property type="project" value="UniProtKB-KW"/>
</dbReference>
<dbReference type="InterPro" id="IPR046973">
    <property type="entry name" value="PLC-epsilon1_cat"/>
</dbReference>
<dbReference type="InterPro" id="IPR000008">
    <property type="entry name" value="C2_dom"/>
</dbReference>
<dbReference type="Pfam" id="PF00388">
    <property type="entry name" value="PI-PLC-X"/>
    <property type="match status" value="1"/>
</dbReference>
<dbReference type="CDD" id="cd08596">
    <property type="entry name" value="PI-PLCc_epsilon"/>
    <property type="match status" value="1"/>
</dbReference>
<evidence type="ECO:0000256" key="6">
    <source>
        <dbReference type="RuleBase" id="RU361133"/>
    </source>
</evidence>
<feature type="region of interest" description="Disordered" evidence="7">
    <location>
        <begin position="350"/>
        <end position="376"/>
    </location>
</feature>
<feature type="domain" description="Ras-associating" evidence="10">
    <location>
        <begin position="660"/>
        <end position="746"/>
    </location>
</feature>
<dbReference type="PRINTS" id="PR00390">
    <property type="entry name" value="PHPHLIPASEC"/>
</dbReference>
<dbReference type="InterPro" id="IPR000159">
    <property type="entry name" value="RA_dom"/>
</dbReference>
<dbReference type="InterPro" id="IPR035892">
    <property type="entry name" value="C2_domain_sf"/>
</dbReference>
<feature type="region of interest" description="Disordered" evidence="7">
    <location>
        <begin position="186"/>
        <end position="272"/>
    </location>
</feature>
<dbReference type="SUPFAM" id="SSF54236">
    <property type="entry name" value="Ubiquitin-like"/>
    <property type="match status" value="2"/>
</dbReference>
<dbReference type="SMART" id="SM00314">
    <property type="entry name" value="RA"/>
    <property type="match status" value="2"/>
</dbReference>
<dbReference type="GO" id="GO:0004435">
    <property type="term" value="F:phosphatidylinositol-4,5-bisphosphate phospholipase C activity"/>
    <property type="evidence" value="ECO:0007669"/>
    <property type="project" value="UniProtKB-EC"/>
</dbReference>
<dbReference type="PANTHER" id="PTHR10336:SF6">
    <property type="entry name" value="1-PHOSPHATIDYLINOSITOL 4,5-BISPHOSPHATE PHOSPHODIESTERASE EPSILON-1"/>
    <property type="match status" value="1"/>
</dbReference>
<feature type="domain" description="PI-PLC Y-box" evidence="9">
    <location>
        <begin position="303"/>
        <end position="475"/>
    </location>
</feature>
<feature type="region of interest" description="Disordered" evidence="7">
    <location>
        <begin position="892"/>
        <end position="928"/>
    </location>
</feature>
<reference evidence="11" key="1">
    <citation type="submission" date="2015-12" db="EMBL/GenBank/DDBJ databases">
        <title>De novo transcriptome assembly of four potential Pierce s Disease insect vectors from Arizona vineyards.</title>
        <authorList>
            <person name="Tassone E.E."/>
        </authorList>
    </citation>
    <scope>NUCLEOTIDE SEQUENCE</scope>
</reference>
<feature type="compositionally biased region" description="Polar residues" evidence="7">
    <location>
        <begin position="357"/>
        <end position="376"/>
    </location>
</feature>
<accession>A0A1B6D771</accession>
<evidence type="ECO:0000256" key="4">
    <source>
        <dbReference type="ARBA" id="ARBA00023098"/>
    </source>
</evidence>
<dbReference type="SMART" id="SM00239">
    <property type="entry name" value="C2"/>
    <property type="match status" value="1"/>
</dbReference>
<evidence type="ECO:0000259" key="10">
    <source>
        <dbReference type="PROSITE" id="PS50200"/>
    </source>
</evidence>
<sequence>FEGFARYMMDKENFAFVSERVSPDPADMEYPLSHYYIASSHNTYLTGHQLKGESSVDLYSQVLLTGCRCVELDCWDGDDGTPLIYHGHTFTTKINFRSVVEAINRSAFVTSPYPVILSIENHCSIQQQARMAQIFLSVFGEKLVTKFLFEADFGDEPQLPSPSQLKYRILIKNKKLMAEIPNWPVQRVAGGRGGPRPLQQGTSAAGRASSIISNTSGGSVNDDFSDDDDDDDDDDDENIDGGASVCPRTDSMSSHESAQQKTPSKTLGKSPAMPQAELDWGFVEDEPNAHKVKKQSSQIAKDLSDLVVYVQAIKFRGLNTISPNSSVRCKRAVPVAASTSSVMMKKGSGSSVALAGSTGSPGSSITESHSSYSKQRANSNHPCYQCSSLNENSAKKLCRKQPHALVAHTETQLVRTYPAGMRIDSSNFNPVIFWAFGIQMVALNYQTDDSASHLNTAMFEQNGRCGYVPKPPVMRDRTHMMYRRFNPWEKEFDGLHCTHLLLTVISGQYCCPIAVPGMNIVVEVEIVGIPVDCNKQRTKNATRNYINPIWNDTFFFQVMFRDLAFLRFNVLDQSTNHILSQRVMPLKCLRPGYRHVRLRSSQNQSLPLSSLFICSRTEEESLDGTREQICKTQEVMPDSSIRLPGVKRRMFFLMVHGVVPEEPYTILKITQESTTQEVVLQALGKAGVGSERAADYVLVEEVARGWSGREKDAPGSQRVLDPGERPLQAQSQWQGVGKFILKRLGDDPSSRAWLSSIRSTRNMKQERSWDEADNFLVCVYNVSPEIPYAILKVPLTACAQDVLAQALVKARRLEDPTRFVLVEELEYQSGGGRVQRVLPDEENIFRTQAHWQTIGRFILREREVRKGGTLRPALDRLSKGLSATLSDPTTTAKARFPLSGLGRRGSTRDPITQAQQREVHSEGETLSDDDGDLLTAVSRLKRMSLRRFRVWKS</sequence>
<dbReference type="PROSITE" id="PS50200">
    <property type="entry name" value="RA"/>
    <property type="match status" value="2"/>
</dbReference>
<keyword evidence="2 6" id="KW-0378">Hydrolase</keyword>
<feature type="compositionally biased region" description="Acidic residues" evidence="7">
    <location>
        <begin position="223"/>
        <end position="239"/>
    </location>
</feature>
<evidence type="ECO:0000256" key="7">
    <source>
        <dbReference type="SAM" id="MobiDB-lite"/>
    </source>
</evidence>
<evidence type="ECO:0000256" key="2">
    <source>
        <dbReference type="ARBA" id="ARBA00022801"/>
    </source>
</evidence>
<dbReference type="PROSITE" id="PS50008">
    <property type="entry name" value="PIPLC_Y_DOMAIN"/>
    <property type="match status" value="1"/>
</dbReference>
<dbReference type="Pfam" id="PF00387">
    <property type="entry name" value="PI-PLC-Y"/>
    <property type="match status" value="1"/>
</dbReference>
<dbReference type="PROSITE" id="PS50007">
    <property type="entry name" value="PIPLC_X_DOMAIN"/>
    <property type="match status" value="1"/>
</dbReference>
<dbReference type="CDD" id="cd00275">
    <property type="entry name" value="C2_PLC_like"/>
    <property type="match status" value="1"/>
</dbReference>
<feature type="domain" description="C2" evidence="8">
    <location>
        <begin position="479"/>
        <end position="606"/>
    </location>
</feature>
<gene>
    <name evidence="11" type="ORF">g.29330</name>
</gene>
<feature type="compositionally biased region" description="Polar residues" evidence="7">
    <location>
        <begin position="210"/>
        <end position="219"/>
    </location>
</feature>
<dbReference type="AlphaFoldDB" id="A0A1B6D771"/>
<protein>
    <recommendedName>
        <fullName evidence="1 6">Phosphoinositide phospholipase C</fullName>
        <ecNumber evidence="1 6">3.1.4.11</ecNumber>
    </recommendedName>
</protein>
<comment type="catalytic activity">
    <reaction evidence="6">
        <text>a 1,2-diacyl-sn-glycero-3-phospho-(1D-myo-inositol-4,5-bisphosphate) + H2O = 1D-myo-inositol 1,4,5-trisphosphate + a 1,2-diacyl-sn-glycerol + H(+)</text>
        <dbReference type="Rhea" id="RHEA:33179"/>
        <dbReference type="ChEBI" id="CHEBI:15377"/>
        <dbReference type="ChEBI" id="CHEBI:15378"/>
        <dbReference type="ChEBI" id="CHEBI:17815"/>
        <dbReference type="ChEBI" id="CHEBI:58456"/>
        <dbReference type="ChEBI" id="CHEBI:203600"/>
        <dbReference type="EC" id="3.1.4.11"/>
    </reaction>
</comment>
<evidence type="ECO:0000259" key="8">
    <source>
        <dbReference type="PROSITE" id="PS50004"/>
    </source>
</evidence>
<dbReference type="PROSITE" id="PS50004">
    <property type="entry name" value="C2"/>
    <property type="match status" value="1"/>
</dbReference>
<evidence type="ECO:0000256" key="5">
    <source>
        <dbReference type="ARBA" id="ARBA00023224"/>
    </source>
</evidence>
<keyword evidence="3 6" id="KW-0442">Lipid degradation</keyword>
<dbReference type="EMBL" id="GEDC01015883">
    <property type="protein sequence ID" value="JAS21415.1"/>
    <property type="molecule type" value="Transcribed_RNA"/>
</dbReference>
<dbReference type="EC" id="3.1.4.11" evidence="1 6"/>
<feature type="compositionally biased region" description="Polar residues" evidence="7">
    <location>
        <begin position="250"/>
        <end position="267"/>
    </location>
</feature>
<dbReference type="SMART" id="SM00149">
    <property type="entry name" value="PLCYc"/>
    <property type="match status" value="1"/>
</dbReference>
<evidence type="ECO:0000256" key="3">
    <source>
        <dbReference type="ARBA" id="ARBA00022963"/>
    </source>
</evidence>
<evidence type="ECO:0000259" key="9">
    <source>
        <dbReference type="PROSITE" id="PS50008"/>
    </source>
</evidence>
<dbReference type="CDD" id="cd17114">
    <property type="entry name" value="RA_PLC-epsilon"/>
    <property type="match status" value="1"/>
</dbReference>
<dbReference type="FunFam" id="3.10.20.90:FF:000238">
    <property type="entry name" value="Phosphoinositide phospholipase C"/>
    <property type="match status" value="1"/>
</dbReference>
<evidence type="ECO:0000313" key="11">
    <source>
        <dbReference type="EMBL" id="JAS21415.1"/>
    </source>
</evidence>
<keyword evidence="4 6" id="KW-0443">Lipid metabolism</keyword>
<dbReference type="GO" id="GO:0007265">
    <property type="term" value="P:Ras protein signal transduction"/>
    <property type="evidence" value="ECO:0007669"/>
    <property type="project" value="TreeGrafter"/>
</dbReference>
<feature type="domain" description="Ras-associating" evidence="10">
    <location>
        <begin position="781"/>
        <end position="864"/>
    </location>
</feature>
<dbReference type="Gene3D" id="2.60.40.150">
    <property type="entry name" value="C2 domain"/>
    <property type="match status" value="1"/>
</dbReference>
<organism evidence="11">
    <name type="scientific">Clastoptera arizonana</name>
    <name type="common">Arizona spittle bug</name>
    <dbReference type="NCBI Taxonomy" id="38151"/>
    <lineage>
        <taxon>Eukaryota</taxon>
        <taxon>Metazoa</taxon>
        <taxon>Ecdysozoa</taxon>
        <taxon>Arthropoda</taxon>
        <taxon>Hexapoda</taxon>
        <taxon>Insecta</taxon>
        <taxon>Pterygota</taxon>
        <taxon>Neoptera</taxon>
        <taxon>Paraneoptera</taxon>
        <taxon>Hemiptera</taxon>
        <taxon>Auchenorrhyncha</taxon>
        <taxon>Cercopoidea</taxon>
        <taxon>Clastopteridae</taxon>
        <taxon>Clastoptera</taxon>
    </lineage>
</organism>
<dbReference type="FunFam" id="3.20.20.190:FF:000039">
    <property type="entry name" value="Phosphoinositide phospholipase C"/>
    <property type="match status" value="1"/>
</dbReference>
<dbReference type="InterPro" id="IPR001192">
    <property type="entry name" value="PI-PLC_fam"/>
</dbReference>
<dbReference type="InterPro" id="IPR029071">
    <property type="entry name" value="Ubiquitin-like_domsf"/>
</dbReference>
<dbReference type="InterPro" id="IPR017946">
    <property type="entry name" value="PLC-like_Pdiesterase_TIM-brl"/>
</dbReference>
<keyword evidence="5" id="KW-0807">Transducer</keyword>
<proteinExistence type="predicted"/>
<dbReference type="Pfam" id="PF00168">
    <property type="entry name" value="C2"/>
    <property type="match status" value="1"/>
</dbReference>
<dbReference type="Pfam" id="PF00788">
    <property type="entry name" value="RA"/>
    <property type="match status" value="2"/>
</dbReference>
<dbReference type="InterPro" id="IPR000909">
    <property type="entry name" value="PLipase_C_PInositol-sp_X_dom"/>
</dbReference>
<dbReference type="InterPro" id="IPR001711">
    <property type="entry name" value="PLipase_C_Pinositol-sp_Y"/>
</dbReference>
<dbReference type="SUPFAM" id="SSF49562">
    <property type="entry name" value="C2 domain (Calcium/lipid-binding domain, CaLB)"/>
    <property type="match status" value="1"/>
</dbReference>
<dbReference type="GO" id="GO:0046488">
    <property type="term" value="P:phosphatidylinositol metabolic process"/>
    <property type="evidence" value="ECO:0007669"/>
    <property type="project" value="TreeGrafter"/>
</dbReference>
<feature type="non-terminal residue" evidence="11">
    <location>
        <position position="1"/>
    </location>
</feature>
<dbReference type="GO" id="GO:0048015">
    <property type="term" value="P:phosphatidylinositol-mediated signaling"/>
    <property type="evidence" value="ECO:0007669"/>
    <property type="project" value="TreeGrafter"/>
</dbReference>